<keyword evidence="3 5" id="KW-0067">ATP-binding</keyword>
<name>A0A1I1CP67_9PSEU</name>
<keyword evidence="2 5" id="KW-0547">Nucleotide-binding</keyword>
<dbReference type="InterPro" id="IPR050141">
    <property type="entry name" value="GCL_type2/YbdK_subfam"/>
</dbReference>
<dbReference type="NCBIfam" id="NF010041">
    <property type="entry name" value="PRK13517.1-1"/>
    <property type="match status" value="1"/>
</dbReference>
<dbReference type="GO" id="GO:0042398">
    <property type="term" value="P:modified amino acid biosynthetic process"/>
    <property type="evidence" value="ECO:0007669"/>
    <property type="project" value="InterPro"/>
</dbReference>
<evidence type="ECO:0000313" key="6">
    <source>
        <dbReference type="EMBL" id="SFB64509.1"/>
    </source>
</evidence>
<dbReference type="PANTHER" id="PTHR36510:SF1">
    <property type="entry name" value="GLUTAMATE--CYSTEINE LIGASE 2-RELATED"/>
    <property type="match status" value="1"/>
</dbReference>
<dbReference type="InterPro" id="IPR014746">
    <property type="entry name" value="Gln_synth/guanido_kin_cat_dom"/>
</dbReference>
<dbReference type="Gene3D" id="3.30.590.20">
    <property type="match status" value="1"/>
</dbReference>
<dbReference type="InterPro" id="IPR011793">
    <property type="entry name" value="YbdK"/>
</dbReference>
<dbReference type="EMBL" id="FOKG01000044">
    <property type="protein sequence ID" value="SFB64509.1"/>
    <property type="molecule type" value="Genomic_DNA"/>
</dbReference>
<evidence type="ECO:0000256" key="1">
    <source>
        <dbReference type="ARBA" id="ARBA00022598"/>
    </source>
</evidence>
<dbReference type="NCBIfam" id="TIGR02050">
    <property type="entry name" value="gshA_cyan_rel"/>
    <property type="match status" value="1"/>
</dbReference>
<proteinExistence type="inferred from homology"/>
<comment type="function">
    <text evidence="5">ATP-dependent carboxylate-amine ligase which exhibits weak glutamate--cysteine ligase activity.</text>
</comment>
<comment type="catalytic activity">
    <reaction evidence="4 5">
        <text>L-cysteine + L-glutamate + ATP = gamma-L-glutamyl-L-cysteine + ADP + phosphate + H(+)</text>
        <dbReference type="Rhea" id="RHEA:13285"/>
        <dbReference type="ChEBI" id="CHEBI:15378"/>
        <dbReference type="ChEBI" id="CHEBI:29985"/>
        <dbReference type="ChEBI" id="CHEBI:30616"/>
        <dbReference type="ChEBI" id="CHEBI:35235"/>
        <dbReference type="ChEBI" id="CHEBI:43474"/>
        <dbReference type="ChEBI" id="CHEBI:58173"/>
        <dbReference type="ChEBI" id="CHEBI:456216"/>
        <dbReference type="EC" id="6.3.2.2"/>
    </reaction>
</comment>
<gene>
    <name evidence="6" type="ORF">SAMN05216266_1445</name>
</gene>
<keyword evidence="7" id="KW-1185">Reference proteome</keyword>
<protein>
    <recommendedName>
        <fullName evidence="5">Putative glutamate--cysteine ligase 2</fullName>
        <ecNumber evidence="5">6.3.2.2</ecNumber>
    </recommendedName>
    <alternativeName>
        <fullName evidence="5">Gamma-glutamylcysteine synthetase 2</fullName>
        <shortName evidence="5">GCS 2</shortName>
        <shortName evidence="5">Gamma-GCS 2</shortName>
    </alternativeName>
</protein>
<dbReference type="PANTHER" id="PTHR36510">
    <property type="entry name" value="GLUTAMATE--CYSTEINE LIGASE 2-RELATED"/>
    <property type="match status" value="1"/>
</dbReference>
<evidence type="ECO:0000256" key="4">
    <source>
        <dbReference type="ARBA" id="ARBA00048819"/>
    </source>
</evidence>
<organism evidence="6 7">
    <name type="scientific">Amycolatopsis marina</name>
    <dbReference type="NCBI Taxonomy" id="490629"/>
    <lineage>
        <taxon>Bacteria</taxon>
        <taxon>Bacillati</taxon>
        <taxon>Actinomycetota</taxon>
        <taxon>Actinomycetes</taxon>
        <taxon>Pseudonocardiales</taxon>
        <taxon>Pseudonocardiaceae</taxon>
        <taxon>Amycolatopsis</taxon>
    </lineage>
</organism>
<comment type="similarity">
    <text evidence="5">Belongs to the glutamate--cysteine ligase type 2 family. YbdK subfamily.</text>
</comment>
<evidence type="ECO:0000256" key="3">
    <source>
        <dbReference type="ARBA" id="ARBA00022840"/>
    </source>
</evidence>
<dbReference type="GO" id="GO:0004357">
    <property type="term" value="F:glutamate-cysteine ligase activity"/>
    <property type="evidence" value="ECO:0007669"/>
    <property type="project" value="UniProtKB-EC"/>
</dbReference>
<dbReference type="SUPFAM" id="SSF55931">
    <property type="entry name" value="Glutamine synthetase/guanido kinase"/>
    <property type="match status" value="1"/>
</dbReference>
<evidence type="ECO:0000256" key="2">
    <source>
        <dbReference type="ARBA" id="ARBA00022741"/>
    </source>
</evidence>
<dbReference type="EC" id="6.3.2.2" evidence="5"/>
<evidence type="ECO:0000256" key="5">
    <source>
        <dbReference type="HAMAP-Rule" id="MF_01609"/>
    </source>
</evidence>
<dbReference type="HAMAP" id="MF_01609">
    <property type="entry name" value="Glu_cys_ligase_2"/>
    <property type="match status" value="1"/>
</dbReference>
<dbReference type="AlphaFoldDB" id="A0A1I1CP67"/>
<keyword evidence="1 5" id="KW-0436">Ligase</keyword>
<accession>A0A1I1CP67</accession>
<dbReference type="Proteomes" id="UP000243799">
    <property type="component" value="Unassembled WGS sequence"/>
</dbReference>
<dbReference type="GO" id="GO:0005524">
    <property type="term" value="F:ATP binding"/>
    <property type="evidence" value="ECO:0007669"/>
    <property type="project" value="UniProtKB-KW"/>
</dbReference>
<sequence length="388" mass="42030">MGSAAVMAEDGLTVGVEEEFLLVGPDGRLVRSGPEVVRATDDEPTGDVQEELARCQVESATGVCTDVAELHAQLRRLREELAAKAAARGLRLLPSGTPLLEESRPAGITPRPRYRKMADHFGDVATAAATCGCHVHLAIPDRATGIAISNHIRAWLPVLLTLTANSPYNYGGDTGYSSWRYVRWALWPSAGPPPMFESVDHYDDSVGAMLRAEAMLDRDMVYWDIRLSEKQPTLEIRVSDVAATAGEAALLALVVRGLVALALRDIENRRAAPLLHLEVLRAFLWRAARDGLGGRCPNPLTGELVSGDALPALLADHLRPVLHGEDRSFVLTGLDTLRRSGGGAQRQRAAFAARHRLTDVVDELTGNALLPENPEWTAETSTVPETNR</sequence>
<reference evidence="7" key="1">
    <citation type="submission" date="2016-10" db="EMBL/GenBank/DDBJ databases">
        <authorList>
            <person name="Varghese N."/>
            <person name="Submissions S."/>
        </authorList>
    </citation>
    <scope>NUCLEOTIDE SEQUENCE [LARGE SCALE GENOMIC DNA]</scope>
    <source>
        <strain evidence="7">CGMCC 4.3568</strain>
    </source>
</reference>
<evidence type="ECO:0000313" key="7">
    <source>
        <dbReference type="Proteomes" id="UP000243799"/>
    </source>
</evidence>
<dbReference type="STRING" id="490629.SAMN05216266_1445"/>
<dbReference type="InterPro" id="IPR006336">
    <property type="entry name" value="GCS2"/>
</dbReference>
<dbReference type="Pfam" id="PF04107">
    <property type="entry name" value="GCS2"/>
    <property type="match status" value="1"/>
</dbReference>